<feature type="transmembrane region" description="Helical" evidence="1">
    <location>
        <begin position="67"/>
        <end position="86"/>
    </location>
</feature>
<feature type="transmembrane region" description="Helical" evidence="1">
    <location>
        <begin position="152"/>
        <end position="171"/>
    </location>
</feature>
<dbReference type="EMBL" id="PYGA01000002">
    <property type="protein sequence ID" value="PSL00130.1"/>
    <property type="molecule type" value="Genomic_DNA"/>
</dbReference>
<keyword evidence="1" id="KW-0812">Transmembrane</keyword>
<evidence type="ECO:0000256" key="1">
    <source>
        <dbReference type="SAM" id="Phobius"/>
    </source>
</evidence>
<organism evidence="2 3">
    <name type="scientific">Murinocardiopsis flavida</name>
    <dbReference type="NCBI Taxonomy" id="645275"/>
    <lineage>
        <taxon>Bacteria</taxon>
        <taxon>Bacillati</taxon>
        <taxon>Actinomycetota</taxon>
        <taxon>Actinomycetes</taxon>
        <taxon>Streptosporangiales</taxon>
        <taxon>Nocardiopsidaceae</taxon>
        <taxon>Murinocardiopsis</taxon>
    </lineage>
</organism>
<sequence>MMITLILVCEVMFWVLVAGGLGARYLLRRRLLSTVLLLSVPVLDVILITAVAIHLGSGGTAEPGHALGVLYFGFTVAYGHSMIHWADGKFAHRFAGAPKPPPAPKYGAARRRREVVGWAQGLAACALSGAALGVLILWVGDAGRTEMLGGSFTPLAIFMFWNTVLTVWGLVESFQGADADTGAAAGDDRAAAGADR</sequence>
<evidence type="ECO:0000313" key="2">
    <source>
        <dbReference type="EMBL" id="PSL00130.1"/>
    </source>
</evidence>
<accession>A0A2P8DSE2</accession>
<feature type="transmembrane region" description="Helical" evidence="1">
    <location>
        <begin position="34"/>
        <end position="55"/>
    </location>
</feature>
<feature type="transmembrane region" description="Helical" evidence="1">
    <location>
        <begin position="6"/>
        <end position="27"/>
    </location>
</feature>
<proteinExistence type="predicted"/>
<protein>
    <submittedName>
        <fullName evidence="2">Uncharacterized protein</fullName>
    </submittedName>
</protein>
<feature type="transmembrane region" description="Helical" evidence="1">
    <location>
        <begin position="115"/>
        <end position="140"/>
    </location>
</feature>
<evidence type="ECO:0000313" key="3">
    <source>
        <dbReference type="Proteomes" id="UP000240542"/>
    </source>
</evidence>
<dbReference type="RefSeq" id="WP_211301143.1">
    <property type="nucleotide sequence ID" value="NZ_PYGA01000002.1"/>
</dbReference>
<keyword evidence="3" id="KW-1185">Reference proteome</keyword>
<name>A0A2P8DSE2_9ACTN</name>
<keyword evidence="1" id="KW-1133">Transmembrane helix</keyword>
<comment type="caution">
    <text evidence="2">The sequence shown here is derived from an EMBL/GenBank/DDBJ whole genome shotgun (WGS) entry which is preliminary data.</text>
</comment>
<dbReference type="Proteomes" id="UP000240542">
    <property type="component" value="Unassembled WGS sequence"/>
</dbReference>
<gene>
    <name evidence="2" type="ORF">CLV63_102256</name>
</gene>
<reference evidence="2 3" key="1">
    <citation type="submission" date="2018-03" db="EMBL/GenBank/DDBJ databases">
        <title>Genomic Encyclopedia of Archaeal and Bacterial Type Strains, Phase II (KMG-II): from individual species to whole genera.</title>
        <authorList>
            <person name="Goeker M."/>
        </authorList>
    </citation>
    <scope>NUCLEOTIDE SEQUENCE [LARGE SCALE GENOMIC DNA]</scope>
    <source>
        <strain evidence="2 3">DSM 45312</strain>
    </source>
</reference>
<keyword evidence="1" id="KW-0472">Membrane</keyword>
<dbReference type="AlphaFoldDB" id="A0A2P8DSE2"/>